<name>A0A562SSW7_CHIJA</name>
<dbReference type="AlphaFoldDB" id="A0A562SSW7"/>
<accession>A0A562SSW7</accession>
<proteinExistence type="predicted"/>
<dbReference type="RefSeq" id="WP_158642719.1">
    <property type="nucleotide sequence ID" value="NZ_BAAAFY010000002.1"/>
</dbReference>
<protein>
    <submittedName>
        <fullName evidence="1">Uncharacterized protein</fullName>
    </submittedName>
</protein>
<dbReference type="OrthoDB" id="8481528at2"/>
<gene>
    <name evidence="1" type="ORF">LX66_4597</name>
</gene>
<sequence>MSRMKDILSPREELKNFSIFLTKNQWFNSICVPHDLLKILNNNAKAGDICEYNLVKFPFKNINLDRHVRPDWVSRLAREEEGESRVLLEVACECNCISDEDKISDPIIMLATKIIIQFDYFHNSNVEDVKTLQCSWHLDKHDPSRGTSTSHPLYHYEYGGTEISKAQGFNYGDFILMDSPRIMHPPLDLVLAFDFVIKNFYAYNKHKSLTDDPSYKRYVKNAQYRLWRPYAISFASHFHDFEQTYTIDRAFANNILHCSQ</sequence>
<dbReference type="EMBL" id="VLLG01000005">
    <property type="protein sequence ID" value="TWI84233.1"/>
    <property type="molecule type" value="Genomic_DNA"/>
</dbReference>
<evidence type="ECO:0000313" key="1">
    <source>
        <dbReference type="EMBL" id="TWI84233.1"/>
    </source>
</evidence>
<keyword evidence="2" id="KW-1185">Reference proteome</keyword>
<evidence type="ECO:0000313" key="2">
    <source>
        <dbReference type="Proteomes" id="UP000316778"/>
    </source>
</evidence>
<dbReference type="Proteomes" id="UP000316778">
    <property type="component" value="Unassembled WGS sequence"/>
</dbReference>
<comment type="caution">
    <text evidence="1">The sequence shown here is derived from an EMBL/GenBank/DDBJ whole genome shotgun (WGS) entry which is preliminary data.</text>
</comment>
<organism evidence="1 2">
    <name type="scientific">Chitinophaga japonensis</name>
    <name type="common">Flexibacter japonensis</name>
    <dbReference type="NCBI Taxonomy" id="104662"/>
    <lineage>
        <taxon>Bacteria</taxon>
        <taxon>Pseudomonadati</taxon>
        <taxon>Bacteroidota</taxon>
        <taxon>Chitinophagia</taxon>
        <taxon>Chitinophagales</taxon>
        <taxon>Chitinophagaceae</taxon>
        <taxon>Chitinophaga</taxon>
    </lineage>
</organism>
<reference evidence="1 2" key="1">
    <citation type="journal article" date="2013" name="Stand. Genomic Sci.">
        <title>Genomic Encyclopedia of Type Strains, Phase I: The one thousand microbial genomes (KMG-I) project.</title>
        <authorList>
            <person name="Kyrpides N.C."/>
            <person name="Woyke T."/>
            <person name="Eisen J.A."/>
            <person name="Garrity G."/>
            <person name="Lilburn T.G."/>
            <person name="Beck B.J."/>
            <person name="Whitman W.B."/>
            <person name="Hugenholtz P."/>
            <person name="Klenk H.P."/>
        </authorList>
    </citation>
    <scope>NUCLEOTIDE SEQUENCE [LARGE SCALE GENOMIC DNA]</scope>
    <source>
        <strain evidence="1 2">DSM 13484</strain>
    </source>
</reference>